<dbReference type="InterPro" id="IPR021109">
    <property type="entry name" value="Peptidase_aspartic_dom_sf"/>
</dbReference>
<keyword evidence="1" id="KW-0548">Nucleotidyltransferase</keyword>
<accession>A0ABQ4X5Z4</accession>
<dbReference type="Proteomes" id="UP001151760">
    <property type="component" value="Unassembled WGS sequence"/>
</dbReference>
<name>A0ABQ4X5Z4_9ASTR</name>
<reference evidence="1" key="1">
    <citation type="journal article" date="2022" name="Int. J. Mol. Sci.">
        <title>Draft Genome of Tanacetum Coccineum: Genomic Comparison of Closely Related Tanacetum-Family Plants.</title>
        <authorList>
            <person name="Yamashiro T."/>
            <person name="Shiraishi A."/>
            <person name="Nakayama K."/>
            <person name="Satake H."/>
        </authorList>
    </citation>
    <scope>NUCLEOTIDE SEQUENCE</scope>
</reference>
<dbReference type="EMBL" id="BQNB010009219">
    <property type="protein sequence ID" value="GJS60410.1"/>
    <property type="molecule type" value="Genomic_DNA"/>
</dbReference>
<evidence type="ECO:0000313" key="1">
    <source>
        <dbReference type="EMBL" id="GJS60410.1"/>
    </source>
</evidence>
<keyword evidence="2" id="KW-1185">Reference proteome</keyword>
<dbReference type="PANTHER" id="PTHR33067">
    <property type="entry name" value="RNA-DIRECTED DNA POLYMERASE-RELATED"/>
    <property type="match status" value="1"/>
</dbReference>
<proteinExistence type="predicted"/>
<gene>
    <name evidence="1" type="ORF">Tco_0655194</name>
</gene>
<dbReference type="Gene3D" id="2.40.70.10">
    <property type="entry name" value="Acid Proteases"/>
    <property type="match status" value="1"/>
</dbReference>
<dbReference type="PANTHER" id="PTHR33067:SF9">
    <property type="entry name" value="RNA-DIRECTED DNA POLYMERASE"/>
    <property type="match status" value="1"/>
</dbReference>
<keyword evidence="1" id="KW-0695">RNA-directed DNA polymerase</keyword>
<keyword evidence="1" id="KW-0808">Transferase</keyword>
<dbReference type="CDD" id="cd00303">
    <property type="entry name" value="retropepsin_like"/>
    <property type="match status" value="1"/>
</dbReference>
<evidence type="ECO:0000313" key="2">
    <source>
        <dbReference type="Proteomes" id="UP001151760"/>
    </source>
</evidence>
<protein>
    <submittedName>
        <fullName evidence="1">Reverse transcriptase domain-containing protein</fullName>
    </submittedName>
</protein>
<sequence length="141" mass="15708">MTGQDKEEEEDALIDILKIVGVSFVAEEEEGESFETLPCKQQSNEINPRGFTLPCTISNLKIYDMADVGAGINMMPKSLFEHLKLTNLKKTSRVVEMDDMTKKAPLGIVENIPVKIDSFLFHSDFVVIDTLEGPNETMLLG</sequence>
<comment type="caution">
    <text evidence="1">The sequence shown here is derived from an EMBL/GenBank/DDBJ whole genome shotgun (WGS) entry which is preliminary data.</text>
</comment>
<reference evidence="1" key="2">
    <citation type="submission" date="2022-01" db="EMBL/GenBank/DDBJ databases">
        <authorList>
            <person name="Yamashiro T."/>
            <person name="Shiraishi A."/>
            <person name="Satake H."/>
            <person name="Nakayama K."/>
        </authorList>
    </citation>
    <scope>NUCLEOTIDE SEQUENCE</scope>
</reference>
<dbReference type="GO" id="GO:0003964">
    <property type="term" value="F:RNA-directed DNA polymerase activity"/>
    <property type="evidence" value="ECO:0007669"/>
    <property type="project" value="UniProtKB-KW"/>
</dbReference>
<organism evidence="1 2">
    <name type="scientific">Tanacetum coccineum</name>
    <dbReference type="NCBI Taxonomy" id="301880"/>
    <lineage>
        <taxon>Eukaryota</taxon>
        <taxon>Viridiplantae</taxon>
        <taxon>Streptophyta</taxon>
        <taxon>Embryophyta</taxon>
        <taxon>Tracheophyta</taxon>
        <taxon>Spermatophyta</taxon>
        <taxon>Magnoliopsida</taxon>
        <taxon>eudicotyledons</taxon>
        <taxon>Gunneridae</taxon>
        <taxon>Pentapetalae</taxon>
        <taxon>asterids</taxon>
        <taxon>campanulids</taxon>
        <taxon>Asterales</taxon>
        <taxon>Asteraceae</taxon>
        <taxon>Asteroideae</taxon>
        <taxon>Anthemideae</taxon>
        <taxon>Anthemidinae</taxon>
        <taxon>Tanacetum</taxon>
    </lineage>
</organism>